<evidence type="ECO:0000256" key="1">
    <source>
        <dbReference type="PROSITE-ProRule" id="PRU00339"/>
    </source>
</evidence>
<dbReference type="PROSITE" id="PS50005">
    <property type="entry name" value="TPR"/>
    <property type="match status" value="3"/>
</dbReference>
<keyword evidence="2" id="KW-0472">Membrane</keyword>
<comment type="caution">
    <text evidence="3">The sequence shown here is derived from an EMBL/GenBank/DDBJ whole genome shotgun (WGS) entry which is preliminary data.</text>
</comment>
<accession>A0A2M8LEX4</accession>
<feature type="transmembrane region" description="Helical" evidence="2">
    <location>
        <begin position="6"/>
        <end position="23"/>
    </location>
</feature>
<evidence type="ECO:0000256" key="2">
    <source>
        <dbReference type="SAM" id="Phobius"/>
    </source>
</evidence>
<protein>
    <submittedName>
        <fullName evidence="3">Uncharacterized protein</fullName>
    </submittedName>
</protein>
<dbReference type="PANTHER" id="PTHR23082:SF0">
    <property type="entry name" value="GENERAL TRANSCRIPTION FACTOR 3C POLYPEPTIDE 3"/>
    <property type="match status" value="1"/>
</dbReference>
<evidence type="ECO:0000313" key="4">
    <source>
        <dbReference type="Proteomes" id="UP000231152"/>
    </source>
</evidence>
<proteinExistence type="predicted"/>
<dbReference type="Proteomes" id="UP000231152">
    <property type="component" value="Unassembled WGS sequence"/>
</dbReference>
<dbReference type="SMART" id="SM00028">
    <property type="entry name" value="TPR"/>
    <property type="match status" value="4"/>
</dbReference>
<feature type="repeat" description="TPR" evidence="1">
    <location>
        <begin position="217"/>
        <end position="250"/>
    </location>
</feature>
<keyword evidence="2" id="KW-0812">Transmembrane</keyword>
<dbReference type="InterPro" id="IPR019734">
    <property type="entry name" value="TPR_rpt"/>
</dbReference>
<dbReference type="SUPFAM" id="SSF48452">
    <property type="entry name" value="TPR-like"/>
    <property type="match status" value="1"/>
</dbReference>
<dbReference type="Pfam" id="PF13181">
    <property type="entry name" value="TPR_8"/>
    <property type="match status" value="1"/>
</dbReference>
<evidence type="ECO:0000313" key="3">
    <source>
        <dbReference type="EMBL" id="PJE75998.1"/>
    </source>
</evidence>
<feature type="repeat" description="TPR" evidence="1">
    <location>
        <begin position="183"/>
        <end position="216"/>
    </location>
</feature>
<organism evidence="3 4">
    <name type="scientific">Candidatus Uhrbacteria bacterium CG10_big_fil_rev_8_21_14_0_10_48_11</name>
    <dbReference type="NCBI Taxonomy" id="1975037"/>
    <lineage>
        <taxon>Bacteria</taxon>
        <taxon>Candidatus Uhriibacteriota</taxon>
    </lineage>
</organism>
<feature type="repeat" description="TPR" evidence="1">
    <location>
        <begin position="149"/>
        <end position="182"/>
    </location>
</feature>
<dbReference type="AlphaFoldDB" id="A0A2M8LEX4"/>
<reference evidence="3 4" key="1">
    <citation type="submission" date="2017-09" db="EMBL/GenBank/DDBJ databases">
        <title>Depth-based differentiation of microbial function through sediment-hosted aquifers and enrichment of novel symbionts in the deep terrestrial subsurface.</title>
        <authorList>
            <person name="Probst A.J."/>
            <person name="Ladd B."/>
            <person name="Jarett J.K."/>
            <person name="Geller-Mcgrath D.E."/>
            <person name="Sieber C.M."/>
            <person name="Emerson J.B."/>
            <person name="Anantharaman K."/>
            <person name="Thomas B.C."/>
            <person name="Malmstrom R."/>
            <person name="Stieglmeier M."/>
            <person name="Klingl A."/>
            <person name="Woyke T."/>
            <person name="Ryan C.M."/>
            <person name="Banfield J.F."/>
        </authorList>
    </citation>
    <scope>NUCLEOTIDE SEQUENCE [LARGE SCALE GENOMIC DNA]</scope>
    <source>
        <strain evidence="3">CG10_big_fil_rev_8_21_14_0_10_48_11</strain>
    </source>
</reference>
<name>A0A2M8LEX4_9BACT</name>
<dbReference type="PANTHER" id="PTHR23082">
    <property type="entry name" value="TRANSCRIPTION INITIATION FACTOR IIIC TFIIIC , POLYPEPTIDE 3-RELATED"/>
    <property type="match status" value="1"/>
</dbReference>
<gene>
    <name evidence="3" type="ORF">COV04_01490</name>
</gene>
<dbReference type="GO" id="GO:0006383">
    <property type="term" value="P:transcription by RNA polymerase III"/>
    <property type="evidence" value="ECO:0007669"/>
    <property type="project" value="InterPro"/>
</dbReference>
<dbReference type="InterPro" id="IPR039340">
    <property type="entry name" value="Tfc4/TFIIIC-102/Sfc4"/>
</dbReference>
<keyword evidence="2" id="KW-1133">Transmembrane helix</keyword>
<dbReference type="Pfam" id="PF14559">
    <property type="entry name" value="TPR_19"/>
    <property type="match status" value="1"/>
</dbReference>
<dbReference type="GO" id="GO:0000127">
    <property type="term" value="C:transcription factor TFIIIC complex"/>
    <property type="evidence" value="ECO:0007669"/>
    <property type="project" value="TreeGrafter"/>
</dbReference>
<sequence length="310" mass="34398">MLFNVLPVIIIFLSVAIVVVIVGRRLPEISALDLNEIPEAVSAAGKRALLTRRLEERLRAVLSPQLQRLIPLKERTTEQFAAIYRRLMALEAHYRHAAVSSEIGEAVNQVQPSEIKALLIAAETAAAEGKNVEAERDYLEVIQLEHHNIAAYRGLANVYIGNENYTEARQSIEYALKLSPSDATLYAELAEIATKEGKPEDARRALEQAIVMAPESVPYRIELGDLLIELGETKSAASIFEEAVAIEPNNPRCLDRLVEVCILGGNKRLATSSLRQLKGVNPENQKLAEFAERISSMPRKRSRRSDTIAE</sequence>
<dbReference type="EMBL" id="PFET01000006">
    <property type="protein sequence ID" value="PJE75998.1"/>
    <property type="molecule type" value="Genomic_DNA"/>
</dbReference>
<dbReference type="InterPro" id="IPR011990">
    <property type="entry name" value="TPR-like_helical_dom_sf"/>
</dbReference>
<dbReference type="Gene3D" id="1.25.40.10">
    <property type="entry name" value="Tetratricopeptide repeat domain"/>
    <property type="match status" value="1"/>
</dbReference>
<keyword evidence="1" id="KW-0802">TPR repeat</keyword>